<sequence>MAAVGTVGSGGNVRLQRYHDSSTVFSFHSRCAPSCSLKVSYQLSPRPRSSKISATASFSNADIRSLPRQAGREQKEFPFEKIDDWMRDSVAEIVKRLPESPLLIHVYSDDDNKTTKTTAEKAEEDDWVSMKQKWRKGESPMPDGVIFVEQIQEEGEKKDGEVSRVWGIVVQGKGEDGRGRPPPPACYLLKTSKAGSGLGLGLGLRCTHFCLVKVTNFRETAFSQLKNCWLLQGNGRTKEEGDEFVGC</sequence>
<proteinExistence type="predicted"/>
<protein>
    <recommendedName>
        <fullName evidence="1">DUF7804 domain-containing protein</fullName>
    </recommendedName>
</protein>
<evidence type="ECO:0000259" key="1">
    <source>
        <dbReference type="Pfam" id="PF25089"/>
    </source>
</evidence>
<reference evidence="2 3" key="1">
    <citation type="journal article" date="2024" name="G3 (Bethesda)">
        <title>Genome assembly of Hibiscus sabdariffa L. provides insights into metabolisms of medicinal natural products.</title>
        <authorList>
            <person name="Kim T."/>
        </authorList>
    </citation>
    <scope>NUCLEOTIDE SEQUENCE [LARGE SCALE GENOMIC DNA]</scope>
    <source>
        <strain evidence="2">TK-2024</strain>
        <tissue evidence="2">Old leaves</tissue>
    </source>
</reference>
<keyword evidence="3" id="KW-1185">Reference proteome</keyword>
<feature type="domain" description="DUF7804" evidence="1">
    <location>
        <begin position="80"/>
        <end position="158"/>
    </location>
</feature>
<organism evidence="2 3">
    <name type="scientific">Hibiscus sabdariffa</name>
    <name type="common">roselle</name>
    <dbReference type="NCBI Taxonomy" id="183260"/>
    <lineage>
        <taxon>Eukaryota</taxon>
        <taxon>Viridiplantae</taxon>
        <taxon>Streptophyta</taxon>
        <taxon>Embryophyta</taxon>
        <taxon>Tracheophyta</taxon>
        <taxon>Spermatophyta</taxon>
        <taxon>Magnoliopsida</taxon>
        <taxon>eudicotyledons</taxon>
        <taxon>Gunneridae</taxon>
        <taxon>Pentapetalae</taxon>
        <taxon>rosids</taxon>
        <taxon>malvids</taxon>
        <taxon>Malvales</taxon>
        <taxon>Malvaceae</taxon>
        <taxon>Malvoideae</taxon>
        <taxon>Hibiscus</taxon>
    </lineage>
</organism>
<dbReference type="InterPro" id="IPR056706">
    <property type="entry name" value="DUF7804"/>
</dbReference>
<dbReference type="PANTHER" id="PTHR35127:SF1">
    <property type="entry name" value="GENOME ASSEMBLY, CHROMOSOME: A10"/>
    <property type="match status" value="1"/>
</dbReference>
<dbReference type="PANTHER" id="PTHR35127">
    <property type="entry name" value="OS03G0736900 PROTEIN"/>
    <property type="match status" value="1"/>
</dbReference>
<accession>A0ABR2DW74</accession>
<evidence type="ECO:0000313" key="2">
    <source>
        <dbReference type="EMBL" id="KAK8546045.1"/>
    </source>
</evidence>
<evidence type="ECO:0000313" key="3">
    <source>
        <dbReference type="Proteomes" id="UP001472677"/>
    </source>
</evidence>
<dbReference type="Proteomes" id="UP001472677">
    <property type="component" value="Unassembled WGS sequence"/>
</dbReference>
<dbReference type="Pfam" id="PF25089">
    <property type="entry name" value="DUF7804"/>
    <property type="match status" value="1"/>
</dbReference>
<gene>
    <name evidence="2" type="ORF">V6N12_026849</name>
</gene>
<comment type="caution">
    <text evidence="2">The sequence shown here is derived from an EMBL/GenBank/DDBJ whole genome shotgun (WGS) entry which is preliminary data.</text>
</comment>
<name>A0ABR2DW74_9ROSI</name>
<dbReference type="EMBL" id="JBBPBM010000023">
    <property type="protein sequence ID" value="KAK8546045.1"/>
    <property type="molecule type" value="Genomic_DNA"/>
</dbReference>